<organism evidence="2 3">
    <name type="scientific">Gymnopus androsaceus JB14</name>
    <dbReference type="NCBI Taxonomy" id="1447944"/>
    <lineage>
        <taxon>Eukaryota</taxon>
        <taxon>Fungi</taxon>
        <taxon>Dikarya</taxon>
        <taxon>Basidiomycota</taxon>
        <taxon>Agaricomycotina</taxon>
        <taxon>Agaricomycetes</taxon>
        <taxon>Agaricomycetidae</taxon>
        <taxon>Agaricales</taxon>
        <taxon>Marasmiineae</taxon>
        <taxon>Omphalotaceae</taxon>
        <taxon>Gymnopus</taxon>
    </lineage>
</organism>
<keyword evidence="3" id="KW-1185">Reference proteome</keyword>
<dbReference type="EMBL" id="ML769393">
    <property type="protein sequence ID" value="KAE9407942.1"/>
    <property type="molecule type" value="Genomic_DNA"/>
</dbReference>
<evidence type="ECO:0000256" key="1">
    <source>
        <dbReference type="SAM" id="MobiDB-lite"/>
    </source>
</evidence>
<gene>
    <name evidence="2" type="ORF">BT96DRAFT_1013828</name>
</gene>
<sequence length="135" mass="15664">MTKEIQLNQLSEVDDNIASIYDAFAPRYDQAAIEEMDEEYVANIQRSHGTELFQNWDHTGTLRDFGVSKGWKRAHSQRVAFTCRKRSLGCSVRFEREQSATRKKQGRKAKIEPESPIMVTNSEFYDWQKNRGNSA</sequence>
<dbReference type="Proteomes" id="UP000799118">
    <property type="component" value="Unassembled WGS sequence"/>
</dbReference>
<feature type="region of interest" description="Disordered" evidence="1">
    <location>
        <begin position="95"/>
        <end position="115"/>
    </location>
</feature>
<protein>
    <submittedName>
        <fullName evidence="2">Uncharacterized protein</fullName>
    </submittedName>
</protein>
<dbReference type="AlphaFoldDB" id="A0A6A4I7E3"/>
<evidence type="ECO:0000313" key="3">
    <source>
        <dbReference type="Proteomes" id="UP000799118"/>
    </source>
</evidence>
<name>A0A6A4I7E3_9AGAR</name>
<dbReference type="OrthoDB" id="66144at2759"/>
<proteinExistence type="predicted"/>
<accession>A0A6A4I7E3</accession>
<evidence type="ECO:0000313" key="2">
    <source>
        <dbReference type="EMBL" id="KAE9407942.1"/>
    </source>
</evidence>
<reference evidence="2" key="1">
    <citation type="journal article" date="2019" name="Environ. Microbiol.">
        <title>Fungal ecological strategies reflected in gene transcription - a case study of two litter decomposers.</title>
        <authorList>
            <person name="Barbi F."/>
            <person name="Kohler A."/>
            <person name="Barry K."/>
            <person name="Baskaran P."/>
            <person name="Daum C."/>
            <person name="Fauchery L."/>
            <person name="Ihrmark K."/>
            <person name="Kuo A."/>
            <person name="LaButti K."/>
            <person name="Lipzen A."/>
            <person name="Morin E."/>
            <person name="Grigoriev I.V."/>
            <person name="Henrissat B."/>
            <person name="Lindahl B."/>
            <person name="Martin F."/>
        </authorList>
    </citation>
    <scope>NUCLEOTIDE SEQUENCE</scope>
    <source>
        <strain evidence="2">JB14</strain>
    </source>
</reference>